<name>A0A835IZK6_9MAGN</name>
<dbReference type="Proteomes" id="UP000631114">
    <property type="component" value="Unassembled WGS sequence"/>
</dbReference>
<reference evidence="1 2" key="1">
    <citation type="submission" date="2020-10" db="EMBL/GenBank/DDBJ databases">
        <title>The Coptis chinensis genome and diversification of protoberbering-type alkaloids.</title>
        <authorList>
            <person name="Wang B."/>
            <person name="Shu S."/>
            <person name="Song C."/>
            <person name="Liu Y."/>
        </authorList>
    </citation>
    <scope>NUCLEOTIDE SEQUENCE [LARGE SCALE GENOMIC DNA]</scope>
    <source>
        <strain evidence="1">HL-2020</strain>
        <tissue evidence="1">Leaf</tissue>
    </source>
</reference>
<evidence type="ECO:0000313" key="2">
    <source>
        <dbReference type="Proteomes" id="UP000631114"/>
    </source>
</evidence>
<gene>
    <name evidence="1" type="ORF">IFM89_024297</name>
</gene>
<accession>A0A835IZK6</accession>
<sequence length="184" mass="20547">MMGVANTPALAEYHGELQDVVDNTAELDFMTLADGVNMLLQNPNDIVHPPEDAANFEIEDTTIGEDLEVNTTDGEVYEEDERVRAVASTVIVRRYGHGLELNMRNFSFLKNQGWQNDENENDNSLGPGGDIRMYLEGLVTSKNVQKYIEQHPFGQQALTESDPSWPHYLQLINSCLHAPSDPGL</sequence>
<dbReference type="OrthoDB" id="1711508at2759"/>
<proteinExistence type="predicted"/>
<protein>
    <submittedName>
        <fullName evidence="1">Uncharacterized protein</fullName>
    </submittedName>
</protein>
<dbReference type="AlphaFoldDB" id="A0A835IZK6"/>
<keyword evidence="2" id="KW-1185">Reference proteome</keyword>
<dbReference type="EMBL" id="JADFTS010000001">
    <property type="protein sequence ID" value="KAF9625542.1"/>
    <property type="molecule type" value="Genomic_DNA"/>
</dbReference>
<evidence type="ECO:0000313" key="1">
    <source>
        <dbReference type="EMBL" id="KAF9625542.1"/>
    </source>
</evidence>
<comment type="caution">
    <text evidence="1">The sequence shown here is derived from an EMBL/GenBank/DDBJ whole genome shotgun (WGS) entry which is preliminary data.</text>
</comment>
<organism evidence="1 2">
    <name type="scientific">Coptis chinensis</name>
    <dbReference type="NCBI Taxonomy" id="261450"/>
    <lineage>
        <taxon>Eukaryota</taxon>
        <taxon>Viridiplantae</taxon>
        <taxon>Streptophyta</taxon>
        <taxon>Embryophyta</taxon>
        <taxon>Tracheophyta</taxon>
        <taxon>Spermatophyta</taxon>
        <taxon>Magnoliopsida</taxon>
        <taxon>Ranunculales</taxon>
        <taxon>Ranunculaceae</taxon>
        <taxon>Coptidoideae</taxon>
        <taxon>Coptis</taxon>
    </lineage>
</organism>